<gene>
    <name evidence="2" type="ORF">G9U52_38315</name>
</gene>
<dbReference type="RefSeq" id="WP_166158597.1">
    <property type="nucleotide sequence ID" value="NZ_JAAOIW010000043.1"/>
</dbReference>
<proteinExistence type="predicted"/>
<sequence>MSEIPKEAARLAMDGDIFVIVFIGFVLIIGLFFTLLLPKSGGKHVD</sequence>
<evidence type="ECO:0000313" key="3">
    <source>
        <dbReference type="Proteomes" id="UP001165962"/>
    </source>
</evidence>
<keyword evidence="1" id="KW-0812">Transmembrane</keyword>
<comment type="caution">
    <text evidence="2">The sequence shown here is derived from an EMBL/GenBank/DDBJ whole genome shotgun (WGS) entry which is preliminary data.</text>
</comment>
<keyword evidence="3" id="KW-1185">Reference proteome</keyword>
<feature type="transmembrane region" description="Helical" evidence="1">
    <location>
        <begin position="17"/>
        <end position="37"/>
    </location>
</feature>
<accession>A0ABX0JLF3</accession>
<organism evidence="2 3">
    <name type="scientific">Paenibacillus agricola</name>
    <dbReference type="NCBI Taxonomy" id="2716264"/>
    <lineage>
        <taxon>Bacteria</taxon>
        <taxon>Bacillati</taxon>
        <taxon>Bacillota</taxon>
        <taxon>Bacilli</taxon>
        <taxon>Bacillales</taxon>
        <taxon>Paenibacillaceae</taxon>
        <taxon>Paenibacillus</taxon>
    </lineage>
</organism>
<dbReference type="EMBL" id="JAAOIW010000043">
    <property type="protein sequence ID" value="NHN35544.1"/>
    <property type="molecule type" value="Genomic_DNA"/>
</dbReference>
<name>A0ABX0JLF3_9BACL</name>
<evidence type="ECO:0000256" key="1">
    <source>
        <dbReference type="SAM" id="Phobius"/>
    </source>
</evidence>
<protein>
    <submittedName>
        <fullName evidence="2">Uncharacterized protein</fullName>
    </submittedName>
</protein>
<keyword evidence="1" id="KW-1133">Transmembrane helix</keyword>
<evidence type="ECO:0000313" key="2">
    <source>
        <dbReference type="EMBL" id="NHN35544.1"/>
    </source>
</evidence>
<dbReference type="Proteomes" id="UP001165962">
    <property type="component" value="Unassembled WGS sequence"/>
</dbReference>
<keyword evidence="1" id="KW-0472">Membrane</keyword>
<reference evidence="2" key="1">
    <citation type="submission" date="2020-03" db="EMBL/GenBank/DDBJ databases">
        <title>Draft sequencing of Paenibacilllus sp. S3N08.</title>
        <authorList>
            <person name="Kim D.-U."/>
        </authorList>
    </citation>
    <scope>NUCLEOTIDE SEQUENCE</scope>
    <source>
        <strain evidence="2">S3N08</strain>
    </source>
</reference>